<keyword evidence="9 11" id="KW-0665">Pyrimidine biosynthesis</keyword>
<comment type="catalytic activity">
    <reaction evidence="11">
        <text>L-glutamine + H2O = L-glutamate + NH4(+)</text>
        <dbReference type="Rhea" id="RHEA:15889"/>
        <dbReference type="ChEBI" id="CHEBI:15377"/>
        <dbReference type="ChEBI" id="CHEBI:28938"/>
        <dbReference type="ChEBI" id="CHEBI:29985"/>
        <dbReference type="ChEBI" id="CHEBI:58359"/>
    </reaction>
</comment>
<dbReference type="RefSeq" id="WP_127724070.1">
    <property type="nucleotide sequence ID" value="NZ_RLIH01000004.1"/>
</dbReference>
<evidence type="ECO:0000256" key="11">
    <source>
        <dbReference type="HAMAP-Rule" id="MF_01227"/>
    </source>
</evidence>
<evidence type="ECO:0000256" key="1">
    <source>
        <dbReference type="ARBA" id="ARBA00005171"/>
    </source>
</evidence>
<feature type="binding site" evidence="11">
    <location>
        <begin position="14"/>
        <end position="19"/>
    </location>
    <ligand>
        <name>ATP</name>
        <dbReference type="ChEBI" id="CHEBI:30616"/>
    </ligand>
</feature>
<dbReference type="NCBIfam" id="TIGR00337">
    <property type="entry name" value="PyrG"/>
    <property type="match status" value="1"/>
</dbReference>
<dbReference type="EC" id="6.3.4.2" evidence="11"/>
<feature type="binding site" evidence="11">
    <location>
        <position position="224"/>
    </location>
    <ligand>
        <name>CTP</name>
        <dbReference type="ChEBI" id="CHEBI:37563"/>
        <note>allosteric inhibitor</note>
    </ligand>
</feature>
<keyword evidence="3 11" id="KW-0436">Ligase</keyword>
<dbReference type="GO" id="GO:0044210">
    <property type="term" value="P:'de novo' CTP biosynthetic process"/>
    <property type="evidence" value="ECO:0007669"/>
    <property type="project" value="UniProtKB-UniRule"/>
</dbReference>
<comment type="caution">
    <text evidence="14">The sequence shown here is derived from an EMBL/GenBank/DDBJ whole genome shotgun (WGS) entry which is preliminary data.</text>
</comment>
<keyword evidence="7 11" id="KW-0460">Magnesium</keyword>
<feature type="binding site" evidence="11">
    <location>
        <position position="224"/>
    </location>
    <ligand>
        <name>UTP</name>
        <dbReference type="ChEBI" id="CHEBI:46398"/>
    </ligand>
</feature>
<dbReference type="GO" id="GO:0005524">
    <property type="term" value="F:ATP binding"/>
    <property type="evidence" value="ECO:0007669"/>
    <property type="project" value="UniProtKB-KW"/>
</dbReference>
<comment type="catalytic activity">
    <reaction evidence="11">
        <text>UTP + NH4(+) + ATP = CTP + ADP + phosphate + 2 H(+)</text>
        <dbReference type="Rhea" id="RHEA:16597"/>
        <dbReference type="ChEBI" id="CHEBI:15378"/>
        <dbReference type="ChEBI" id="CHEBI:28938"/>
        <dbReference type="ChEBI" id="CHEBI:30616"/>
        <dbReference type="ChEBI" id="CHEBI:37563"/>
        <dbReference type="ChEBI" id="CHEBI:43474"/>
        <dbReference type="ChEBI" id="CHEBI:46398"/>
        <dbReference type="ChEBI" id="CHEBI:456216"/>
    </reaction>
</comment>
<comment type="similarity">
    <text evidence="2 11">Belongs to the CTP synthase family.</text>
</comment>
<gene>
    <name evidence="11" type="primary">pyrG</name>
    <name evidence="14" type="ORF">EF514_04000</name>
</gene>
<dbReference type="Gene3D" id="3.40.50.300">
    <property type="entry name" value="P-loop containing nucleotide triphosphate hydrolases"/>
    <property type="match status" value="1"/>
</dbReference>
<dbReference type="GO" id="GO:0042802">
    <property type="term" value="F:identical protein binding"/>
    <property type="evidence" value="ECO:0007669"/>
    <property type="project" value="TreeGrafter"/>
</dbReference>
<feature type="active site" description="Nucleophile; for glutamine hydrolysis" evidence="11">
    <location>
        <position position="381"/>
    </location>
</feature>
<feature type="binding site" evidence="11">
    <location>
        <position position="71"/>
    </location>
    <ligand>
        <name>ATP</name>
        <dbReference type="ChEBI" id="CHEBI:30616"/>
    </ligand>
</feature>
<dbReference type="OrthoDB" id="9801107at2"/>
<evidence type="ECO:0000313" key="15">
    <source>
        <dbReference type="Proteomes" id="UP000288812"/>
    </source>
</evidence>
<comment type="catalytic activity">
    <reaction evidence="10 11">
        <text>UTP + L-glutamine + ATP + H2O = CTP + L-glutamate + ADP + phosphate + 2 H(+)</text>
        <dbReference type="Rhea" id="RHEA:26426"/>
        <dbReference type="ChEBI" id="CHEBI:15377"/>
        <dbReference type="ChEBI" id="CHEBI:15378"/>
        <dbReference type="ChEBI" id="CHEBI:29985"/>
        <dbReference type="ChEBI" id="CHEBI:30616"/>
        <dbReference type="ChEBI" id="CHEBI:37563"/>
        <dbReference type="ChEBI" id="CHEBI:43474"/>
        <dbReference type="ChEBI" id="CHEBI:46398"/>
        <dbReference type="ChEBI" id="CHEBI:58359"/>
        <dbReference type="ChEBI" id="CHEBI:456216"/>
        <dbReference type="EC" id="6.3.4.2"/>
    </reaction>
</comment>
<feature type="binding site" evidence="11">
    <location>
        <position position="13"/>
    </location>
    <ligand>
        <name>CTP</name>
        <dbReference type="ChEBI" id="CHEBI:37563"/>
        <note>allosteric inhibitor</note>
    </ligand>
</feature>
<feature type="binding site" evidence="11">
    <location>
        <position position="54"/>
    </location>
    <ligand>
        <name>L-glutamine</name>
        <dbReference type="ChEBI" id="CHEBI:58359"/>
    </ligand>
</feature>
<dbReference type="CDD" id="cd03113">
    <property type="entry name" value="CTPS_N"/>
    <property type="match status" value="1"/>
</dbReference>
<keyword evidence="8 11" id="KW-0315">Glutamine amidotransferase</keyword>
<sequence length="530" mass="59114">MTKFIFVTGGVVSGIGKGIAAASIGRLLKDRGLTVFMQKFDPYINVDPGTMSPYQHGEVFVTKDGAETDLDLGHYERFIDEELTKRASITTGKVYSKVIEKERRGDYNGSTVQVIPHITDEIKNAVYKAAKESESDIVITEIGGTVGDIEGLPFLEAIRQIHSENKTEDVLFVHTVLVPKIPGSDELKTKPTQHSFKQLMSYGIKADIIITRADGEITDAIKEKISLFCDVPKEAIVESKTAELIYEVPIIFHEQGLDEYILDKLHLENQPDSKKCWIKMVNKFKSASKEIEIALVGKYTDLHDAYLSVVQALMDAGCTNGVKVKMRWLASEEIEKEGGEKLFEGVKGIIVPGGFGRRGTEGMIKASKYARENNIPYLGICYGMQIALIDIARNKLGLKGANSTEIDAETPHPIVDLLENQKSIDAIGGTLRLGDYSCTLEEGTVARELYGMEDILERHRHRYEFNNSYRGEIRKAGVVFSGVNEDLDLVDIIELKDHKFFIGCQYHPEFKSRPNKVHPLFDGFIKASIN</sequence>
<evidence type="ECO:0000256" key="6">
    <source>
        <dbReference type="ARBA" id="ARBA00022840"/>
    </source>
</evidence>
<dbReference type="GO" id="GO:0004359">
    <property type="term" value="F:glutaminase activity"/>
    <property type="evidence" value="ECO:0007669"/>
    <property type="project" value="RHEA"/>
</dbReference>
<dbReference type="InterPro" id="IPR033828">
    <property type="entry name" value="GATase1_CTP_Synthase"/>
</dbReference>
<dbReference type="Gene3D" id="3.40.50.880">
    <property type="match status" value="1"/>
</dbReference>
<dbReference type="AlphaFoldDB" id="A0A437S7K5"/>
<dbReference type="PROSITE" id="PS51273">
    <property type="entry name" value="GATASE_TYPE_1"/>
    <property type="match status" value="1"/>
</dbReference>
<comment type="function">
    <text evidence="11">Catalyzes the ATP-dependent amination of UTP to CTP with either L-glutamine or ammonia as the source of nitrogen. Regulates intracellular CTP levels through interactions with the four ribonucleotide triphosphates.</text>
</comment>
<dbReference type="InterPro" id="IPR004468">
    <property type="entry name" value="CTP_synthase"/>
</dbReference>
<comment type="miscellaneous">
    <text evidence="11">CTPSs have evolved a hybrid strategy for distinguishing between UTP and CTP. The overlapping regions of the product feedback inhibitory and substrate sites recognize a common feature in both compounds, the triphosphate moiety. To differentiate isosteric substrate and product pyrimidine rings, an additional pocket far from the expected kinase/ligase catalytic site, specifically recognizes the cytosine and ribose portions of the product inhibitor.</text>
</comment>
<dbReference type="Pfam" id="PF06418">
    <property type="entry name" value="CTP_synth_N"/>
    <property type="match status" value="1"/>
</dbReference>
<proteinExistence type="inferred from homology"/>
<feature type="binding site" evidence="11">
    <location>
        <position position="405"/>
    </location>
    <ligand>
        <name>L-glutamine</name>
        <dbReference type="ChEBI" id="CHEBI:58359"/>
    </ligand>
</feature>
<dbReference type="InterPro" id="IPR029062">
    <property type="entry name" value="Class_I_gatase-like"/>
</dbReference>
<organism evidence="14 15">
    <name type="scientific">Anaerosphaera multitolerans</name>
    <dbReference type="NCBI Taxonomy" id="2487351"/>
    <lineage>
        <taxon>Bacteria</taxon>
        <taxon>Bacillati</taxon>
        <taxon>Bacillota</taxon>
        <taxon>Tissierellia</taxon>
        <taxon>Tissierellales</taxon>
        <taxon>Peptoniphilaceae</taxon>
        <taxon>Anaerosphaera</taxon>
    </lineage>
</organism>
<feature type="binding site" evidence="11">
    <location>
        <position position="13"/>
    </location>
    <ligand>
        <name>UTP</name>
        <dbReference type="ChEBI" id="CHEBI:46398"/>
    </ligand>
</feature>
<comment type="subunit">
    <text evidence="11">Homotetramer.</text>
</comment>
<dbReference type="FunFam" id="3.40.50.300:FF:000009">
    <property type="entry name" value="CTP synthase"/>
    <property type="match status" value="1"/>
</dbReference>
<dbReference type="SUPFAM" id="SSF52540">
    <property type="entry name" value="P-loop containing nucleoside triphosphate hydrolases"/>
    <property type="match status" value="1"/>
</dbReference>
<feature type="binding site" evidence="11">
    <location>
        <begin position="188"/>
        <end position="193"/>
    </location>
    <ligand>
        <name>UTP</name>
        <dbReference type="ChEBI" id="CHEBI:46398"/>
    </ligand>
</feature>
<accession>A0A437S7K5</accession>
<feature type="binding site" evidence="11">
    <location>
        <position position="141"/>
    </location>
    <ligand>
        <name>Mg(2+)</name>
        <dbReference type="ChEBI" id="CHEBI:18420"/>
    </ligand>
</feature>
<name>A0A437S7K5_9FIRM</name>
<evidence type="ECO:0000256" key="2">
    <source>
        <dbReference type="ARBA" id="ARBA00007533"/>
    </source>
</evidence>
<dbReference type="CDD" id="cd01746">
    <property type="entry name" value="GATase1_CTP_Synthase"/>
    <property type="match status" value="1"/>
</dbReference>
<feature type="binding site" evidence="11">
    <location>
        <position position="71"/>
    </location>
    <ligand>
        <name>Mg(2+)</name>
        <dbReference type="ChEBI" id="CHEBI:18420"/>
    </ligand>
</feature>
<dbReference type="GO" id="GO:0003883">
    <property type="term" value="F:CTP synthase activity"/>
    <property type="evidence" value="ECO:0007669"/>
    <property type="project" value="UniProtKB-UniRule"/>
</dbReference>
<evidence type="ECO:0000259" key="12">
    <source>
        <dbReference type="Pfam" id="PF00117"/>
    </source>
</evidence>
<reference evidence="14 15" key="1">
    <citation type="submission" date="2018-11" db="EMBL/GenBank/DDBJ databases">
        <title>Genome sequencing and assembly of Anaerosphaera sp. nov., GS7-6-2.</title>
        <authorList>
            <person name="Rettenmaier R."/>
            <person name="Liebl W."/>
            <person name="Zverlov V."/>
        </authorList>
    </citation>
    <scope>NUCLEOTIDE SEQUENCE [LARGE SCALE GENOMIC DNA]</scope>
    <source>
        <strain evidence="14 15">GS7-6-2</strain>
    </source>
</reference>
<keyword evidence="4 11" id="KW-0479">Metal-binding</keyword>
<dbReference type="Pfam" id="PF00117">
    <property type="entry name" value="GATase"/>
    <property type="match status" value="1"/>
</dbReference>
<evidence type="ECO:0000256" key="9">
    <source>
        <dbReference type="ARBA" id="ARBA00022975"/>
    </source>
</evidence>
<comment type="activity regulation">
    <text evidence="11">Allosterically activated by GTP, when glutamine is the substrate; GTP has no effect on the reaction when ammonia is the substrate. The allosteric effector GTP functions by stabilizing the protein conformation that binds the tetrahedral intermediate(s) formed during glutamine hydrolysis. Inhibited by the product CTP, via allosteric rather than competitive inhibition.</text>
</comment>
<keyword evidence="15" id="KW-1185">Reference proteome</keyword>
<feature type="active site" evidence="11">
    <location>
        <position position="507"/>
    </location>
</feature>
<protein>
    <recommendedName>
        <fullName evidence="11">CTP synthase</fullName>
        <ecNumber evidence="11">6.3.4.2</ecNumber>
    </recommendedName>
    <alternativeName>
        <fullName evidence="11">Cytidine 5'-triphosphate synthase</fullName>
    </alternativeName>
    <alternativeName>
        <fullName evidence="11">Cytidine triphosphate synthetase</fullName>
        <shortName evidence="11">CTP synthetase</shortName>
        <shortName evidence="11">CTPS</shortName>
    </alternativeName>
    <alternativeName>
        <fullName evidence="11">UTP--ammonia ligase</fullName>
    </alternativeName>
</protein>
<evidence type="ECO:0000256" key="5">
    <source>
        <dbReference type="ARBA" id="ARBA00022741"/>
    </source>
</evidence>
<dbReference type="GO" id="GO:0097268">
    <property type="term" value="C:cytoophidium"/>
    <property type="evidence" value="ECO:0007669"/>
    <property type="project" value="UniProtKB-ARBA"/>
</dbReference>
<feature type="active site" evidence="11">
    <location>
        <position position="509"/>
    </location>
</feature>
<dbReference type="InterPro" id="IPR017926">
    <property type="entry name" value="GATASE"/>
</dbReference>
<feature type="domain" description="CTP synthase N-terminal" evidence="13">
    <location>
        <begin position="3"/>
        <end position="267"/>
    </location>
</feature>
<dbReference type="FunFam" id="3.40.50.880:FF:000002">
    <property type="entry name" value="CTP synthase"/>
    <property type="match status" value="1"/>
</dbReference>
<evidence type="ECO:0000313" key="14">
    <source>
        <dbReference type="EMBL" id="RVU55060.1"/>
    </source>
</evidence>
<evidence type="ECO:0000256" key="3">
    <source>
        <dbReference type="ARBA" id="ARBA00022598"/>
    </source>
</evidence>
<dbReference type="InterPro" id="IPR027417">
    <property type="entry name" value="P-loop_NTPase"/>
</dbReference>
<feature type="binding site" evidence="11">
    <location>
        <begin position="240"/>
        <end position="242"/>
    </location>
    <ligand>
        <name>ATP</name>
        <dbReference type="ChEBI" id="CHEBI:30616"/>
    </ligand>
</feature>
<dbReference type="NCBIfam" id="NF003792">
    <property type="entry name" value="PRK05380.1"/>
    <property type="match status" value="1"/>
</dbReference>
<keyword evidence="6 11" id="KW-0067">ATP-binding</keyword>
<dbReference type="PANTHER" id="PTHR11550:SF0">
    <property type="entry name" value="CTP SYNTHASE-RELATED"/>
    <property type="match status" value="1"/>
</dbReference>
<feature type="domain" description="Glutamine amidotransferase" evidence="12">
    <location>
        <begin position="302"/>
        <end position="526"/>
    </location>
</feature>
<comment type="pathway">
    <text evidence="1 11">Pyrimidine metabolism; CTP biosynthesis via de novo pathway; CTP from UDP: step 2/2.</text>
</comment>
<feature type="region of interest" description="Amidoligase domain" evidence="11">
    <location>
        <begin position="1"/>
        <end position="267"/>
    </location>
</feature>
<dbReference type="PANTHER" id="PTHR11550">
    <property type="entry name" value="CTP SYNTHASE"/>
    <property type="match status" value="1"/>
</dbReference>
<dbReference type="GO" id="GO:0046872">
    <property type="term" value="F:metal ion binding"/>
    <property type="evidence" value="ECO:0007669"/>
    <property type="project" value="UniProtKB-KW"/>
</dbReference>
<dbReference type="HAMAP" id="MF_01227">
    <property type="entry name" value="PyrG"/>
    <property type="match status" value="1"/>
</dbReference>
<feature type="binding site" evidence="11">
    <location>
        <position position="354"/>
    </location>
    <ligand>
        <name>L-glutamine</name>
        <dbReference type="ChEBI" id="CHEBI:58359"/>
    </ligand>
</feature>
<feature type="binding site" evidence="11">
    <location>
        <position position="462"/>
    </location>
    <ligand>
        <name>L-glutamine</name>
        <dbReference type="ChEBI" id="CHEBI:58359"/>
    </ligand>
</feature>
<dbReference type="SUPFAM" id="SSF52317">
    <property type="entry name" value="Class I glutamine amidotransferase-like"/>
    <property type="match status" value="1"/>
</dbReference>
<dbReference type="GO" id="GO:0005829">
    <property type="term" value="C:cytosol"/>
    <property type="evidence" value="ECO:0007669"/>
    <property type="project" value="TreeGrafter"/>
</dbReference>
<dbReference type="EMBL" id="RLIH01000004">
    <property type="protein sequence ID" value="RVU55060.1"/>
    <property type="molecule type" value="Genomic_DNA"/>
</dbReference>
<evidence type="ECO:0000256" key="7">
    <source>
        <dbReference type="ARBA" id="ARBA00022842"/>
    </source>
</evidence>
<keyword evidence="5 11" id="KW-0547">Nucleotide-binding</keyword>
<evidence type="ECO:0000256" key="8">
    <source>
        <dbReference type="ARBA" id="ARBA00022962"/>
    </source>
</evidence>
<dbReference type="InterPro" id="IPR017456">
    <property type="entry name" value="CTP_synthase_N"/>
</dbReference>
<evidence type="ECO:0000259" key="13">
    <source>
        <dbReference type="Pfam" id="PF06418"/>
    </source>
</evidence>
<dbReference type="GO" id="GO:0019856">
    <property type="term" value="P:pyrimidine nucleobase biosynthetic process"/>
    <property type="evidence" value="ECO:0007669"/>
    <property type="project" value="TreeGrafter"/>
</dbReference>
<evidence type="ECO:0000256" key="10">
    <source>
        <dbReference type="ARBA" id="ARBA00047781"/>
    </source>
</evidence>
<feature type="binding site" evidence="11">
    <location>
        <begin position="148"/>
        <end position="150"/>
    </location>
    <ligand>
        <name>CTP</name>
        <dbReference type="ChEBI" id="CHEBI:37563"/>
        <note>allosteric inhibitor</note>
    </ligand>
</feature>
<feature type="binding site" evidence="11">
    <location>
        <begin position="382"/>
        <end position="385"/>
    </location>
    <ligand>
        <name>L-glutamine</name>
        <dbReference type="ChEBI" id="CHEBI:58359"/>
    </ligand>
</feature>
<evidence type="ECO:0000256" key="4">
    <source>
        <dbReference type="ARBA" id="ARBA00022723"/>
    </source>
</evidence>
<feature type="binding site" evidence="11">
    <location>
        <begin position="188"/>
        <end position="193"/>
    </location>
    <ligand>
        <name>CTP</name>
        <dbReference type="ChEBI" id="CHEBI:37563"/>
        <note>allosteric inhibitor</note>
    </ligand>
</feature>
<dbReference type="Proteomes" id="UP000288812">
    <property type="component" value="Unassembled WGS sequence"/>
</dbReference>
<dbReference type="UniPathway" id="UPA00159">
    <property type="reaction ID" value="UER00277"/>
</dbReference>